<dbReference type="AlphaFoldDB" id="A0A239J0L7"/>
<organism evidence="2 3">
    <name type="scientific">Asanoa hainanensis</name>
    <dbReference type="NCBI Taxonomy" id="560556"/>
    <lineage>
        <taxon>Bacteria</taxon>
        <taxon>Bacillati</taxon>
        <taxon>Actinomycetota</taxon>
        <taxon>Actinomycetes</taxon>
        <taxon>Micromonosporales</taxon>
        <taxon>Micromonosporaceae</taxon>
        <taxon>Asanoa</taxon>
    </lineage>
</organism>
<accession>A0A239J0L7</accession>
<protein>
    <submittedName>
        <fullName evidence="2">Uncharacterized protein</fullName>
    </submittedName>
</protein>
<name>A0A239J0L7_9ACTN</name>
<feature type="region of interest" description="Disordered" evidence="1">
    <location>
        <begin position="12"/>
        <end position="60"/>
    </location>
</feature>
<evidence type="ECO:0000313" key="3">
    <source>
        <dbReference type="Proteomes" id="UP000198362"/>
    </source>
</evidence>
<reference evidence="2 3" key="1">
    <citation type="submission" date="2017-06" db="EMBL/GenBank/DDBJ databases">
        <authorList>
            <person name="Kim H.J."/>
            <person name="Triplett B.A."/>
        </authorList>
    </citation>
    <scope>NUCLEOTIDE SEQUENCE [LARGE SCALE GENOMIC DNA]</scope>
    <source>
        <strain evidence="2 3">CGMCC 4.5593</strain>
    </source>
</reference>
<gene>
    <name evidence="2" type="ORF">SAMN05421812_102663</name>
</gene>
<dbReference type="EMBL" id="FZPH01000002">
    <property type="protein sequence ID" value="SNS99305.1"/>
    <property type="molecule type" value="Genomic_DNA"/>
</dbReference>
<dbReference type="Proteomes" id="UP000198362">
    <property type="component" value="Unassembled WGS sequence"/>
</dbReference>
<feature type="compositionally biased region" description="Basic and acidic residues" evidence="1">
    <location>
        <begin position="14"/>
        <end position="26"/>
    </location>
</feature>
<keyword evidence="3" id="KW-1185">Reference proteome</keyword>
<evidence type="ECO:0000313" key="2">
    <source>
        <dbReference type="EMBL" id="SNS99305.1"/>
    </source>
</evidence>
<proteinExistence type="predicted"/>
<evidence type="ECO:0000256" key="1">
    <source>
        <dbReference type="SAM" id="MobiDB-lite"/>
    </source>
</evidence>
<sequence length="239" mass="25470">MILGLSAGTLLALRDSDGDGDGDRETVAPPPPVGQTDPNTAEEPMPRITTAPGESPRPWAMGKDVTISGRGDRTVDVGLVPDAVYVATITHDGTANFMVDTLGDGGRNVGLIVNAQGDYSGERTVGLAEFDTVAAVRVRADGNWKIVLRDVRKARKFTGKATGREPAVFLVPKDAGFSARLTLSYRGTGNYVIRGYGEDSRMGLLEDGIGPLSWLVHLPPDTRVIEVDTQGDWDLEVLP</sequence>